<accession>A0A2P6PMR3</accession>
<name>A0A2P6PMR3_ROSCH</name>
<dbReference type="AlphaFoldDB" id="A0A2P6PMR3"/>
<evidence type="ECO:0000313" key="2">
    <source>
        <dbReference type="Proteomes" id="UP000238479"/>
    </source>
</evidence>
<proteinExistence type="predicted"/>
<gene>
    <name evidence="1" type="ORF">RchiOBHm_Chr6g0258751</name>
</gene>
<organism evidence="1 2">
    <name type="scientific">Rosa chinensis</name>
    <name type="common">China rose</name>
    <dbReference type="NCBI Taxonomy" id="74649"/>
    <lineage>
        <taxon>Eukaryota</taxon>
        <taxon>Viridiplantae</taxon>
        <taxon>Streptophyta</taxon>
        <taxon>Embryophyta</taxon>
        <taxon>Tracheophyta</taxon>
        <taxon>Spermatophyta</taxon>
        <taxon>Magnoliopsida</taxon>
        <taxon>eudicotyledons</taxon>
        <taxon>Gunneridae</taxon>
        <taxon>Pentapetalae</taxon>
        <taxon>rosids</taxon>
        <taxon>fabids</taxon>
        <taxon>Rosales</taxon>
        <taxon>Rosaceae</taxon>
        <taxon>Rosoideae</taxon>
        <taxon>Rosoideae incertae sedis</taxon>
        <taxon>Rosa</taxon>
    </lineage>
</organism>
<dbReference type="Proteomes" id="UP000238479">
    <property type="component" value="Chromosome 6"/>
</dbReference>
<evidence type="ECO:0000313" key="1">
    <source>
        <dbReference type="EMBL" id="PRQ23200.1"/>
    </source>
</evidence>
<sequence length="53" mass="6461">MREIRDERKEERRENKKIKDSSLWAVKFDRAYNMSFTTLELTQATSELTHELE</sequence>
<dbReference type="Gramene" id="PRQ23200">
    <property type="protein sequence ID" value="PRQ23200"/>
    <property type="gene ID" value="RchiOBHm_Chr6g0258751"/>
</dbReference>
<protein>
    <submittedName>
        <fullName evidence="1">Uncharacterized protein</fullName>
    </submittedName>
</protein>
<reference evidence="1 2" key="1">
    <citation type="journal article" date="2018" name="Nat. Genet.">
        <title>The Rosa genome provides new insights in the design of modern roses.</title>
        <authorList>
            <person name="Bendahmane M."/>
        </authorList>
    </citation>
    <scope>NUCLEOTIDE SEQUENCE [LARGE SCALE GENOMIC DNA]</scope>
    <source>
        <strain evidence="2">cv. Old Blush</strain>
    </source>
</reference>
<dbReference type="EMBL" id="PDCK01000044">
    <property type="protein sequence ID" value="PRQ23200.1"/>
    <property type="molecule type" value="Genomic_DNA"/>
</dbReference>
<keyword evidence="2" id="KW-1185">Reference proteome</keyword>
<comment type="caution">
    <text evidence="1">The sequence shown here is derived from an EMBL/GenBank/DDBJ whole genome shotgun (WGS) entry which is preliminary data.</text>
</comment>